<protein>
    <recommendedName>
        <fullName evidence="3">DUF223 domain-containing protein</fullName>
    </recommendedName>
</protein>
<reference evidence="1 2" key="1">
    <citation type="submission" date="2019-11" db="EMBL/GenBank/DDBJ databases">
        <title>Whole genome sequence of Oryza granulata.</title>
        <authorList>
            <person name="Li W."/>
        </authorList>
    </citation>
    <scope>NUCLEOTIDE SEQUENCE [LARGE SCALE GENOMIC DNA]</scope>
    <source>
        <strain evidence="2">cv. Menghai</strain>
        <tissue evidence="1">Leaf</tissue>
    </source>
</reference>
<evidence type="ECO:0008006" key="3">
    <source>
        <dbReference type="Google" id="ProtNLM"/>
    </source>
</evidence>
<evidence type="ECO:0000313" key="2">
    <source>
        <dbReference type="Proteomes" id="UP000479710"/>
    </source>
</evidence>
<comment type="caution">
    <text evidence="1">The sequence shown here is derived from an EMBL/GenBank/DDBJ whole genome shotgun (WGS) entry which is preliminary data.</text>
</comment>
<accession>A0A6G1DJ44</accession>
<evidence type="ECO:0000313" key="1">
    <source>
        <dbReference type="EMBL" id="KAF0911743.1"/>
    </source>
</evidence>
<dbReference type="AlphaFoldDB" id="A0A6G1DJ44"/>
<gene>
    <name evidence="1" type="ORF">E2562_011739</name>
</gene>
<dbReference type="InterPro" id="IPR012340">
    <property type="entry name" value="NA-bd_OB-fold"/>
</dbReference>
<dbReference type="Proteomes" id="UP000479710">
    <property type="component" value="Unassembled WGS sequence"/>
</dbReference>
<sequence>MEEASEVGAPGVMLTDSEKLRDRIVKQDFKLFAILVVFVRRMNSPAQEIGDFPITHIRSLELHEVHKEHIFRTCWKVRAEVMFKSPMQQNMFGIRYIQFILKDTTETFMEALAYDMQADRFNGTICSGLVYEFSNVGFHLMDVPTHVNLTIQAEFCMVLTPTTTFRMPRFIDFSDIFTEATGDGMVIDVVGLLIYVGEVQYPQPYARNIPNRDIALVNRRMQVVFVRIWGEHASRNTVWRQSMVAHFCCVSATCVKKFDSLTGK</sequence>
<keyword evidence="2" id="KW-1185">Reference proteome</keyword>
<organism evidence="1 2">
    <name type="scientific">Oryza meyeriana var. granulata</name>
    <dbReference type="NCBI Taxonomy" id="110450"/>
    <lineage>
        <taxon>Eukaryota</taxon>
        <taxon>Viridiplantae</taxon>
        <taxon>Streptophyta</taxon>
        <taxon>Embryophyta</taxon>
        <taxon>Tracheophyta</taxon>
        <taxon>Spermatophyta</taxon>
        <taxon>Magnoliopsida</taxon>
        <taxon>Liliopsida</taxon>
        <taxon>Poales</taxon>
        <taxon>Poaceae</taxon>
        <taxon>BOP clade</taxon>
        <taxon>Oryzoideae</taxon>
        <taxon>Oryzeae</taxon>
        <taxon>Oryzinae</taxon>
        <taxon>Oryza</taxon>
        <taxon>Oryza meyeriana</taxon>
    </lineage>
</organism>
<dbReference type="EMBL" id="SPHZ02000006">
    <property type="protein sequence ID" value="KAF0911743.1"/>
    <property type="molecule type" value="Genomic_DNA"/>
</dbReference>
<name>A0A6G1DJ44_9ORYZ</name>
<dbReference type="OrthoDB" id="686632at2759"/>
<proteinExistence type="predicted"/>
<dbReference type="Gene3D" id="2.40.50.140">
    <property type="entry name" value="Nucleic acid-binding proteins"/>
    <property type="match status" value="2"/>
</dbReference>